<proteinExistence type="predicted"/>
<dbReference type="Proteomes" id="UP000257109">
    <property type="component" value="Unassembled WGS sequence"/>
</dbReference>
<protein>
    <submittedName>
        <fullName evidence="1">Uncharacterized protein</fullName>
    </submittedName>
</protein>
<dbReference type="PANTHER" id="PTHR35046:SF26">
    <property type="entry name" value="RNA-DIRECTED DNA POLYMERASE"/>
    <property type="match status" value="1"/>
</dbReference>
<dbReference type="PANTHER" id="PTHR35046">
    <property type="entry name" value="ZINC KNUCKLE (CCHC-TYPE) FAMILY PROTEIN"/>
    <property type="match status" value="1"/>
</dbReference>
<sequence length="137" mass="16074">MTRFLRGLNKEIQDIVELHDYTSLSTLVRQGTKVEHQLKRHGRRSYHNTSCSWKGKEKIKYKPRRDKVNVASLRLMEKLSIPTLPHPKSYKLQWLSERGEMICDKQVSLAITLGKYKDEILCDMVLMEETHPLLGRP</sequence>
<dbReference type="OrthoDB" id="1747743at2759"/>
<reference evidence="1" key="1">
    <citation type="submission" date="2018-05" db="EMBL/GenBank/DDBJ databases">
        <title>Draft genome of Mucuna pruriens seed.</title>
        <authorList>
            <person name="Nnadi N.E."/>
            <person name="Vos R."/>
            <person name="Hasami M.H."/>
            <person name="Devisetty U.K."/>
            <person name="Aguiy J.C."/>
        </authorList>
    </citation>
    <scope>NUCLEOTIDE SEQUENCE [LARGE SCALE GENOMIC DNA]</scope>
    <source>
        <strain evidence="1">JCA_2017</strain>
    </source>
</reference>
<name>A0A371HC11_MUCPR</name>
<comment type="caution">
    <text evidence="1">The sequence shown here is derived from an EMBL/GenBank/DDBJ whole genome shotgun (WGS) entry which is preliminary data.</text>
</comment>
<organism evidence="1 2">
    <name type="scientific">Mucuna pruriens</name>
    <name type="common">Velvet bean</name>
    <name type="synonym">Dolichos pruriens</name>
    <dbReference type="NCBI Taxonomy" id="157652"/>
    <lineage>
        <taxon>Eukaryota</taxon>
        <taxon>Viridiplantae</taxon>
        <taxon>Streptophyta</taxon>
        <taxon>Embryophyta</taxon>
        <taxon>Tracheophyta</taxon>
        <taxon>Spermatophyta</taxon>
        <taxon>Magnoliopsida</taxon>
        <taxon>eudicotyledons</taxon>
        <taxon>Gunneridae</taxon>
        <taxon>Pentapetalae</taxon>
        <taxon>rosids</taxon>
        <taxon>fabids</taxon>
        <taxon>Fabales</taxon>
        <taxon>Fabaceae</taxon>
        <taxon>Papilionoideae</taxon>
        <taxon>50 kb inversion clade</taxon>
        <taxon>NPAAA clade</taxon>
        <taxon>indigoferoid/millettioid clade</taxon>
        <taxon>Phaseoleae</taxon>
        <taxon>Mucuna</taxon>
    </lineage>
</organism>
<feature type="non-terminal residue" evidence="1">
    <location>
        <position position="1"/>
    </location>
</feature>
<accession>A0A371HC11</accession>
<dbReference type="EMBL" id="QJKJ01003041">
    <property type="protein sequence ID" value="RDY00244.1"/>
    <property type="molecule type" value="Genomic_DNA"/>
</dbReference>
<dbReference type="AlphaFoldDB" id="A0A371HC11"/>
<gene>
    <name evidence="1" type="ORF">CR513_16601</name>
</gene>
<keyword evidence="2" id="KW-1185">Reference proteome</keyword>
<evidence type="ECO:0000313" key="1">
    <source>
        <dbReference type="EMBL" id="RDY00244.1"/>
    </source>
</evidence>
<evidence type="ECO:0000313" key="2">
    <source>
        <dbReference type="Proteomes" id="UP000257109"/>
    </source>
</evidence>